<reference evidence="1" key="1">
    <citation type="submission" date="2022-06" db="EMBL/GenBank/DDBJ databases">
        <title>Phylogenomic reconstructions and comparative analyses of Kickxellomycotina fungi.</title>
        <authorList>
            <person name="Reynolds N.K."/>
            <person name="Stajich J.E."/>
            <person name="Barry K."/>
            <person name="Grigoriev I.V."/>
            <person name="Crous P."/>
            <person name="Smith M.E."/>
        </authorList>
    </citation>
    <scope>NUCLEOTIDE SEQUENCE</scope>
    <source>
        <strain evidence="1">RSA 2271</strain>
    </source>
</reference>
<proteinExistence type="predicted"/>
<evidence type="ECO:0000313" key="1">
    <source>
        <dbReference type="EMBL" id="KAJ1673519.1"/>
    </source>
</evidence>
<keyword evidence="2" id="KW-1185">Reference proteome</keyword>
<organism evidence="1 2">
    <name type="scientific">Spiromyces aspiralis</name>
    <dbReference type="NCBI Taxonomy" id="68401"/>
    <lineage>
        <taxon>Eukaryota</taxon>
        <taxon>Fungi</taxon>
        <taxon>Fungi incertae sedis</taxon>
        <taxon>Zoopagomycota</taxon>
        <taxon>Kickxellomycotina</taxon>
        <taxon>Kickxellomycetes</taxon>
        <taxon>Kickxellales</taxon>
        <taxon>Kickxellaceae</taxon>
        <taxon>Spiromyces</taxon>
    </lineage>
</organism>
<evidence type="ECO:0000313" key="2">
    <source>
        <dbReference type="Proteomes" id="UP001145114"/>
    </source>
</evidence>
<sequence>MVKSIMCSADFFHLYGRPDSIANDLFPDSDGRFLSLSDAAGRSVEIMEPVTARSMLNESARALYLERTARPSSPTLDLPAISSDDEPLSDVYNSKHLKQQQQQQKPADDARSFARLQLQEEQDRDSGSSSSLRLQFSGLSSSLSSSSKDKKSKKKSHKDSDSASRSRRSSVVSPSKEVVDPVPVDHSSDDHALGSNGGNNRGNTPVVKEKKTLLPFLKKKKKTTATTTTSVSERSPPSADPPNSVFSSSSSKRSTLLFHNKADSTSSTITTTTTSHVKSNPVSPPSAAETTLYQGLASLSINKVPSPPQQQINSDDGSESDEPLAVSLHKQQQQQQQHHHQKARNSGIASSMDRQGTPGSAENHSGQHSFTNSAYIAGPPSDAFNSIGRASIVPGSEMFQNMMLQQGVIAAPMQASAHFNTMPNGMSRPVTQVYSHQGIPQQPQQQQQFIGSQFPMNNRPTTLLSMADSTFGYGGMNPMDADYDPSGGPLLTLEKKSDPIERPTGLVGAIANREMIRNEQKYRDSSSLMRDRIMRRQQVAAMSGYMGMPGMMRTGSSPHMFGQAQYDDA</sequence>
<name>A0ACC1HGQ9_9FUNG</name>
<protein>
    <submittedName>
        <fullName evidence="1">Uncharacterized protein</fullName>
    </submittedName>
</protein>
<dbReference type="EMBL" id="JAMZIH010006849">
    <property type="protein sequence ID" value="KAJ1673519.1"/>
    <property type="molecule type" value="Genomic_DNA"/>
</dbReference>
<comment type="caution">
    <text evidence="1">The sequence shown here is derived from an EMBL/GenBank/DDBJ whole genome shotgun (WGS) entry which is preliminary data.</text>
</comment>
<accession>A0ACC1HGQ9</accession>
<gene>
    <name evidence="1" type="ORF">EV182_005072</name>
</gene>
<feature type="non-terminal residue" evidence="1">
    <location>
        <position position="569"/>
    </location>
</feature>
<dbReference type="Proteomes" id="UP001145114">
    <property type="component" value="Unassembled WGS sequence"/>
</dbReference>